<evidence type="ECO:0000313" key="7">
    <source>
        <dbReference type="Proteomes" id="UP000515823"/>
    </source>
</evidence>
<dbReference type="RefSeq" id="WP_249301821.1">
    <property type="nucleotide sequence ID" value="NZ_CP060634.1"/>
</dbReference>
<dbReference type="GO" id="GO:0000976">
    <property type="term" value="F:transcription cis-regulatory region binding"/>
    <property type="evidence" value="ECO:0007669"/>
    <property type="project" value="TreeGrafter"/>
</dbReference>
<gene>
    <name evidence="6" type="ORF">H9Q78_11330</name>
</gene>
<sequence length="304" mass="34749">MDTKYLRTFKTILETGSFQRAADRLNYAQSTVTLQIQLIEQELSIKLFDKIGRKMELTQAGKELLPFVDSVLEAEKQMENYSKSETELSGTLRAAMPETLLTYQMQPVLRRFHEQAPNVKLSLQALNCYDIREQVLNGGTDIGIHYNVGGYGASVTVRRLSSYPLSLIGSPELDDEAGNFMKSGQRKEICLLTVDRNSLYHKMLDEYLRRKDIAVSREMEICSVEAVKRSVASDLGIAFLPRFTVEEELKRGEVKELRMKPADQEITAACIYHKNKWMTPAMTLFLRILEEQIGEERSGYEAQR</sequence>
<dbReference type="CDD" id="cd05466">
    <property type="entry name" value="PBP2_LTTR_substrate"/>
    <property type="match status" value="1"/>
</dbReference>
<evidence type="ECO:0000313" key="6">
    <source>
        <dbReference type="EMBL" id="QNM05032.1"/>
    </source>
</evidence>
<reference evidence="6 7" key="1">
    <citation type="submission" date="2020-08" db="EMBL/GenBank/DDBJ databases">
        <authorList>
            <person name="Liu C."/>
            <person name="Sun Q."/>
        </authorList>
    </citation>
    <scope>NUCLEOTIDE SEQUENCE [LARGE SCALE GENOMIC DNA]</scope>
    <source>
        <strain evidence="6 7">NSJ-38</strain>
    </source>
</reference>
<name>A0A7G9G2K0_9FIRM</name>
<keyword evidence="3" id="KW-0238">DNA-binding</keyword>
<dbReference type="PANTHER" id="PTHR30126:SF5">
    <property type="entry name" value="HTH-TYPE TRANSCRIPTIONAL ACTIVATOR CMPR"/>
    <property type="match status" value="1"/>
</dbReference>
<keyword evidence="7" id="KW-1185">Reference proteome</keyword>
<keyword evidence="2" id="KW-0805">Transcription regulation</keyword>
<dbReference type="Pfam" id="PF00126">
    <property type="entry name" value="HTH_1"/>
    <property type="match status" value="1"/>
</dbReference>
<dbReference type="GO" id="GO:0003700">
    <property type="term" value="F:DNA-binding transcription factor activity"/>
    <property type="evidence" value="ECO:0007669"/>
    <property type="project" value="InterPro"/>
</dbReference>
<dbReference type="SUPFAM" id="SSF46785">
    <property type="entry name" value="Winged helix' DNA-binding domain"/>
    <property type="match status" value="1"/>
</dbReference>
<dbReference type="SUPFAM" id="SSF53850">
    <property type="entry name" value="Periplasmic binding protein-like II"/>
    <property type="match status" value="1"/>
</dbReference>
<proteinExistence type="inferred from homology"/>
<keyword evidence="4" id="KW-0804">Transcription</keyword>
<organism evidence="6 7">
    <name type="scientific">Qiania dongpingensis</name>
    <dbReference type="NCBI Taxonomy" id="2763669"/>
    <lineage>
        <taxon>Bacteria</taxon>
        <taxon>Bacillati</taxon>
        <taxon>Bacillota</taxon>
        <taxon>Clostridia</taxon>
        <taxon>Lachnospirales</taxon>
        <taxon>Lachnospiraceae</taxon>
        <taxon>Qiania</taxon>
    </lineage>
</organism>
<accession>A0A7G9G2K0</accession>
<dbReference type="EMBL" id="CP060634">
    <property type="protein sequence ID" value="QNM05032.1"/>
    <property type="molecule type" value="Genomic_DNA"/>
</dbReference>
<dbReference type="Gene3D" id="3.40.190.290">
    <property type="match status" value="1"/>
</dbReference>
<dbReference type="InterPro" id="IPR036388">
    <property type="entry name" value="WH-like_DNA-bd_sf"/>
</dbReference>
<comment type="similarity">
    <text evidence="1">Belongs to the LysR transcriptional regulatory family.</text>
</comment>
<evidence type="ECO:0000256" key="2">
    <source>
        <dbReference type="ARBA" id="ARBA00023015"/>
    </source>
</evidence>
<dbReference type="PROSITE" id="PS50931">
    <property type="entry name" value="HTH_LYSR"/>
    <property type="match status" value="1"/>
</dbReference>
<evidence type="ECO:0000256" key="3">
    <source>
        <dbReference type="ARBA" id="ARBA00023125"/>
    </source>
</evidence>
<feature type="domain" description="HTH lysR-type" evidence="5">
    <location>
        <begin position="1"/>
        <end position="58"/>
    </location>
</feature>
<evidence type="ECO:0000256" key="1">
    <source>
        <dbReference type="ARBA" id="ARBA00009437"/>
    </source>
</evidence>
<dbReference type="KEGG" id="qdo:H9Q78_11330"/>
<dbReference type="Proteomes" id="UP000515823">
    <property type="component" value="Chromosome"/>
</dbReference>
<dbReference type="InterPro" id="IPR036390">
    <property type="entry name" value="WH_DNA-bd_sf"/>
</dbReference>
<dbReference type="Pfam" id="PF03466">
    <property type="entry name" value="LysR_substrate"/>
    <property type="match status" value="1"/>
</dbReference>
<dbReference type="InterPro" id="IPR000847">
    <property type="entry name" value="LysR_HTH_N"/>
</dbReference>
<dbReference type="PANTHER" id="PTHR30126">
    <property type="entry name" value="HTH-TYPE TRANSCRIPTIONAL REGULATOR"/>
    <property type="match status" value="1"/>
</dbReference>
<dbReference type="InterPro" id="IPR005119">
    <property type="entry name" value="LysR_subst-bd"/>
</dbReference>
<dbReference type="AlphaFoldDB" id="A0A7G9G2K0"/>
<evidence type="ECO:0000256" key="4">
    <source>
        <dbReference type="ARBA" id="ARBA00023163"/>
    </source>
</evidence>
<evidence type="ECO:0000259" key="5">
    <source>
        <dbReference type="PROSITE" id="PS50931"/>
    </source>
</evidence>
<protein>
    <submittedName>
        <fullName evidence="6">LysR family transcriptional regulator</fullName>
    </submittedName>
</protein>
<dbReference type="Gene3D" id="1.10.10.10">
    <property type="entry name" value="Winged helix-like DNA-binding domain superfamily/Winged helix DNA-binding domain"/>
    <property type="match status" value="1"/>
</dbReference>